<dbReference type="InterPro" id="IPR051783">
    <property type="entry name" value="NAD(P)-dependent_oxidoreduct"/>
</dbReference>
<name>A0A6A6ITM8_9PLEO</name>
<organism evidence="2 3">
    <name type="scientific">Trematosphaeria pertusa</name>
    <dbReference type="NCBI Taxonomy" id="390896"/>
    <lineage>
        <taxon>Eukaryota</taxon>
        <taxon>Fungi</taxon>
        <taxon>Dikarya</taxon>
        <taxon>Ascomycota</taxon>
        <taxon>Pezizomycotina</taxon>
        <taxon>Dothideomycetes</taxon>
        <taxon>Pleosporomycetidae</taxon>
        <taxon>Pleosporales</taxon>
        <taxon>Massarineae</taxon>
        <taxon>Trematosphaeriaceae</taxon>
        <taxon>Trematosphaeria</taxon>
    </lineage>
</organism>
<gene>
    <name evidence="2" type="ORF">BU26DRAFT_501844</name>
</gene>
<dbReference type="GO" id="GO:0004029">
    <property type="term" value="F:aldehyde dehydrogenase (NAD+) activity"/>
    <property type="evidence" value="ECO:0007669"/>
    <property type="project" value="TreeGrafter"/>
</dbReference>
<proteinExistence type="predicted"/>
<protein>
    <submittedName>
        <fullName evidence="2">NAD(P)-binding protein</fullName>
    </submittedName>
</protein>
<dbReference type="Gene3D" id="3.40.50.720">
    <property type="entry name" value="NAD(P)-binding Rossmann-like Domain"/>
    <property type="match status" value="1"/>
</dbReference>
<feature type="domain" description="NAD-dependent epimerase/dehydratase" evidence="1">
    <location>
        <begin position="5"/>
        <end position="240"/>
    </location>
</feature>
<evidence type="ECO:0000313" key="2">
    <source>
        <dbReference type="EMBL" id="KAF2253699.1"/>
    </source>
</evidence>
<sequence>MSHNILITGGSGYLGGTLLAHLSSATNLPPYDKLYALVRTPEQASSVRALYNAEPLTIDLSSPASITAAIVDHKITIVFHLFNPVDTITPPHFIRALAQVKKETGVPATHFLFTTGAKLFSSHAGAPTDRPLRDTDPNLYAMQKAQVDAAPHFAMGRGVLANNLVIEAAEEEGVKSYIFAPCIVYGKGEGFGNKISIQTVAIVCAAKALRRVYRVDEGRPSWPVCHVSDTVGLYLEMLRGMLEGRELGHGRQGYFLASPGSVGWEEIYEVIGRALKRRGLVDDEAVGQADREILGKMAEALGCGREWVGVQVGGRCTFTAGHGKQIGWEPKYGPEHILEAADEEVEWILANMKDGQKIGNMSEKRD</sequence>
<dbReference type="SUPFAM" id="SSF51735">
    <property type="entry name" value="NAD(P)-binding Rossmann-fold domains"/>
    <property type="match status" value="1"/>
</dbReference>
<dbReference type="AlphaFoldDB" id="A0A6A6ITM8"/>
<dbReference type="RefSeq" id="XP_033688703.1">
    <property type="nucleotide sequence ID" value="XM_033826592.1"/>
</dbReference>
<dbReference type="OrthoDB" id="10262413at2759"/>
<reference evidence="2" key="1">
    <citation type="journal article" date="2020" name="Stud. Mycol.">
        <title>101 Dothideomycetes genomes: a test case for predicting lifestyles and emergence of pathogens.</title>
        <authorList>
            <person name="Haridas S."/>
            <person name="Albert R."/>
            <person name="Binder M."/>
            <person name="Bloem J."/>
            <person name="Labutti K."/>
            <person name="Salamov A."/>
            <person name="Andreopoulos B."/>
            <person name="Baker S."/>
            <person name="Barry K."/>
            <person name="Bills G."/>
            <person name="Bluhm B."/>
            <person name="Cannon C."/>
            <person name="Castanera R."/>
            <person name="Culley D."/>
            <person name="Daum C."/>
            <person name="Ezra D."/>
            <person name="Gonzalez J."/>
            <person name="Henrissat B."/>
            <person name="Kuo A."/>
            <person name="Liang C."/>
            <person name="Lipzen A."/>
            <person name="Lutzoni F."/>
            <person name="Magnuson J."/>
            <person name="Mondo S."/>
            <person name="Nolan M."/>
            <person name="Ohm R."/>
            <person name="Pangilinan J."/>
            <person name="Park H.-J."/>
            <person name="Ramirez L."/>
            <person name="Alfaro M."/>
            <person name="Sun H."/>
            <person name="Tritt A."/>
            <person name="Yoshinaga Y."/>
            <person name="Zwiers L.-H."/>
            <person name="Turgeon B."/>
            <person name="Goodwin S."/>
            <person name="Spatafora J."/>
            <person name="Crous P."/>
            <person name="Grigoriev I."/>
        </authorList>
    </citation>
    <scope>NUCLEOTIDE SEQUENCE</scope>
    <source>
        <strain evidence="2">CBS 122368</strain>
    </source>
</reference>
<dbReference type="Pfam" id="PF01370">
    <property type="entry name" value="Epimerase"/>
    <property type="match status" value="1"/>
</dbReference>
<dbReference type="PANTHER" id="PTHR48079">
    <property type="entry name" value="PROTEIN YEEZ"/>
    <property type="match status" value="1"/>
</dbReference>
<dbReference type="GeneID" id="54579922"/>
<dbReference type="InterPro" id="IPR001509">
    <property type="entry name" value="Epimerase_deHydtase"/>
</dbReference>
<evidence type="ECO:0000259" key="1">
    <source>
        <dbReference type="Pfam" id="PF01370"/>
    </source>
</evidence>
<dbReference type="EMBL" id="ML987191">
    <property type="protein sequence ID" value="KAF2253699.1"/>
    <property type="molecule type" value="Genomic_DNA"/>
</dbReference>
<dbReference type="PANTHER" id="PTHR48079:SF6">
    <property type="entry name" value="NAD(P)-BINDING DOMAIN-CONTAINING PROTEIN-RELATED"/>
    <property type="match status" value="1"/>
</dbReference>
<dbReference type="GO" id="GO:0005737">
    <property type="term" value="C:cytoplasm"/>
    <property type="evidence" value="ECO:0007669"/>
    <property type="project" value="TreeGrafter"/>
</dbReference>
<accession>A0A6A6ITM8</accession>
<evidence type="ECO:0000313" key="3">
    <source>
        <dbReference type="Proteomes" id="UP000800094"/>
    </source>
</evidence>
<dbReference type="InterPro" id="IPR036291">
    <property type="entry name" value="NAD(P)-bd_dom_sf"/>
</dbReference>
<dbReference type="Proteomes" id="UP000800094">
    <property type="component" value="Unassembled WGS sequence"/>
</dbReference>
<keyword evidence="3" id="KW-1185">Reference proteome</keyword>